<evidence type="ECO:0000313" key="4">
    <source>
        <dbReference type="Proteomes" id="UP000267821"/>
    </source>
</evidence>
<gene>
    <name evidence="3" type="ORF">L211DRAFT_865500</name>
</gene>
<dbReference type="OrthoDB" id="10652152at2759"/>
<name>A0A3N4LYV6_9PEZI</name>
<keyword evidence="1" id="KW-0175">Coiled coil</keyword>
<evidence type="ECO:0000313" key="3">
    <source>
        <dbReference type="EMBL" id="RPB28096.1"/>
    </source>
</evidence>
<feature type="coiled-coil region" evidence="1">
    <location>
        <begin position="247"/>
        <end position="280"/>
    </location>
</feature>
<dbReference type="InParanoid" id="A0A3N4LYV6"/>
<evidence type="ECO:0000256" key="1">
    <source>
        <dbReference type="SAM" id="Coils"/>
    </source>
</evidence>
<reference evidence="3 4" key="1">
    <citation type="journal article" date="2018" name="Nat. Ecol. Evol.">
        <title>Pezizomycetes genomes reveal the molecular basis of ectomycorrhizal truffle lifestyle.</title>
        <authorList>
            <person name="Murat C."/>
            <person name="Payen T."/>
            <person name="Noel B."/>
            <person name="Kuo A."/>
            <person name="Morin E."/>
            <person name="Chen J."/>
            <person name="Kohler A."/>
            <person name="Krizsan K."/>
            <person name="Balestrini R."/>
            <person name="Da Silva C."/>
            <person name="Montanini B."/>
            <person name="Hainaut M."/>
            <person name="Levati E."/>
            <person name="Barry K.W."/>
            <person name="Belfiori B."/>
            <person name="Cichocki N."/>
            <person name="Clum A."/>
            <person name="Dockter R.B."/>
            <person name="Fauchery L."/>
            <person name="Guy J."/>
            <person name="Iotti M."/>
            <person name="Le Tacon F."/>
            <person name="Lindquist E.A."/>
            <person name="Lipzen A."/>
            <person name="Malagnac F."/>
            <person name="Mello A."/>
            <person name="Molinier V."/>
            <person name="Miyauchi S."/>
            <person name="Poulain J."/>
            <person name="Riccioni C."/>
            <person name="Rubini A."/>
            <person name="Sitrit Y."/>
            <person name="Splivallo R."/>
            <person name="Traeger S."/>
            <person name="Wang M."/>
            <person name="Zifcakova L."/>
            <person name="Wipf D."/>
            <person name="Zambonelli A."/>
            <person name="Paolocci F."/>
            <person name="Nowrousian M."/>
            <person name="Ottonello S."/>
            <person name="Baldrian P."/>
            <person name="Spatafora J.W."/>
            <person name="Henrissat B."/>
            <person name="Nagy L.G."/>
            <person name="Aury J.M."/>
            <person name="Wincker P."/>
            <person name="Grigoriev I.V."/>
            <person name="Bonfante P."/>
            <person name="Martin F.M."/>
        </authorList>
    </citation>
    <scope>NUCLEOTIDE SEQUENCE [LARGE SCALE GENOMIC DNA]</scope>
    <source>
        <strain evidence="3 4">ATCC MYA-4762</strain>
    </source>
</reference>
<keyword evidence="4" id="KW-1185">Reference proteome</keyword>
<feature type="region of interest" description="Disordered" evidence="2">
    <location>
        <begin position="1"/>
        <end position="25"/>
    </location>
</feature>
<dbReference type="EMBL" id="ML121530">
    <property type="protein sequence ID" value="RPB28096.1"/>
    <property type="molecule type" value="Genomic_DNA"/>
</dbReference>
<organism evidence="3 4">
    <name type="scientific">Terfezia boudieri ATCC MYA-4762</name>
    <dbReference type="NCBI Taxonomy" id="1051890"/>
    <lineage>
        <taxon>Eukaryota</taxon>
        <taxon>Fungi</taxon>
        <taxon>Dikarya</taxon>
        <taxon>Ascomycota</taxon>
        <taxon>Pezizomycotina</taxon>
        <taxon>Pezizomycetes</taxon>
        <taxon>Pezizales</taxon>
        <taxon>Pezizaceae</taxon>
        <taxon>Terfezia</taxon>
    </lineage>
</organism>
<evidence type="ECO:0000256" key="2">
    <source>
        <dbReference type="SAM" id="MobiDB-lite"/>
    </source>
</evidence>
<protein>
    <submittedName>
        <fullName evidence="3">Uncharacterized protein</fullName>
    </submittedName>
</protein>
<dbReference type="AlphaFoldDB" id="A0A3N4LYV6"/>
<proteinExistence type="predicted"/>
<accession>A0A3N4LYV6</accession>
<sequence length="379" mass="41114">MGFALAAAPSSGVLPRGGCDTQTAGELPRQVPIGALYLRQAEKDDSERRSQEQGPVRLTALIRPAAVNLIVRQPFPRNSLQRLFGVATAAPFVKLHFEIAKEGGGWLRCLVGFWNKVAIAFAVLTASAACRGNFVFRKSFFGDWETLKMPALKLAQSSSSIPSTTLDCNKTPPIEAQPDLAPLTRINAVSLFARTTTAGQFHEEAAGEGDSLQRMRSNNIHPALYLQLRAKVPAPPQPTGVEGCVDLEKVNERLMEFVRRARAEKERLEARERIERKAEMKRAMGGEKVLEDVVKAVNHAPRGEESEPGISSTSIAAPVKSVYECSYEKLVAAPSGLAVPVDDSRYGSYENKLPAAVALAVTYVATTRIESGTSSAWII</sequence>
<dbReference type="Proteomes" id="UP000267821">
    <property type="component" value="Unassembled WGS sequence"/>
</dbReference>